<proteinExistence type="predicted"/>
<evidence type="ECO:0008006" key="3">
    <source>
        <dbReference type="Google" id="ProtNLM"/>
    </source>
</evidence>
<evidence type="ECO:0000313" key="1">
    <source>
        <dbReference type="EMBL" id="MBB5741626.1"/>
    </source>
</evidence>
<comment type="caution">
    <text evidence="1">The sequence shown here is derived from an EMBL/GenBank/DDBJ whole genome shotgun (WGS) entry which is preliminary data.</text>
</comment>
<keyword evidence="2" id="KW-1185">Reference proteome</keyword>
<dbReference type="EMBL" id="JACHMU010000001">
    <property type="protein sequence ID" value="MBB5741626.1"/>
    <property type="molecule type" value="Genomic_DNA"/>
</dbReference>
<reference evidence="1 2" key="1">
    <citation type="submission" date="2020-08" db="EMBL/GenBank/DDBJ databases">
        <title>Sequencing the genomes of 1000 actinobacteria strains.</title>
        <authorList>
            <person name="Klenk H.-P."/>
        </authorList>
    </citation>
    <scope>NUCLEOTIDE SEQUENCE [LARGE SCALE GENOMIC DNA]</scope>
    <source>
        <strain evidence="1 2">DSM 24823</strain>
    </source>
</reference>
<accession>A0A7W9F9V9</accession>
<dbReference type="Proteomes" id="UP000517712">
    <property type="component" value="Unassembled WGS sequence"/>
</dbReference>
<organism evidence="1 2">
    <name type="scientific">Microbacterium ginsengiterrae</name>
    <dbReference type="NCBI Taxonomy" id="546115"/>
    <lineage>
        <taxon>Bacteria</taxon>
        <taxon>Bacillati</taxon>
        <taxon>Actinomycetota</taxon>
        <taxon>Actinomycetes</taxon>
        <taxon>Micrococcales</taxon>
        <taxon>Microbacteriaceae</taxon>
        <taxon>Microbacterium</taxon>
    </lineage>
</organism>
<protein>
    <recommendedName>
        <fullName evidence="3">Protein ImuA</fullName>
    </recommendedName>
</protein>
<gene>
    <name evidence="1" type="ORF">HD600_000123</name>
</gene>
<sequence length="265" mass="28248">MGTALPAPAALPLSGTASRAQEVHRLRSEISRMQRRRSESPLLPLDPALEGLLPDQGLRVGSAYSLSPSPSLLGALLAAPSQKGSWCAIIGMPTIGLEAMSDLGVELERLVLVPDPGPRWLTVATALSEVIPLIAVHPRSRVADADISRLNARLRDRGCTLLVTAPWPQSEATIRVEDTEWHGLGSGWGLLSDRTVTLRTSGRRFESGRRVRVQMPTSLGRVDAAPTPLRTVQPVPLSPATMPKMPIPAASATAEQTPARWAVAG</sequence>
<evidence type="ECO:0000313" key="2">
    <source>
        <dbReference type="Proteomes" id="UP000517712"/>
    </source>
</evidence>
<name>A0A7W9F9V9_9MICO</name>
<dbReference type="RefSeq" id="WP_184280836.1">
    <property type="nucleotide sequence ID" value="NZ_BAAAPG010000001.1"/>
</dbReference>
<dbReference type="AlphaFoldDB" id="A0A7W9F9V9"/>